<gene>
    <name evidence="11" type="ORF">FH603_1285</name>
</gene>
<dbReference type="RefSeq" id="WP_186736614.1">
    <property type="nucleotide sequence ID" value="NZ_VFIA01000006.1"/>
</dbReference>
<evidence type="ECO:0000313" key="12">
    <source>
        <dbReference type="Proteomes" id="UP000700732"/>
    </source>
</evidence>
<feature type="signal peptide" evidence="8">
    <location>
        <begin position="1"/>
        <end position="25"/>
    </location>
</feature>
<evidence type="ECO:0000256" key="1">
    <source>
        <dbReference type="ARBA" id="ARBA00001947"/>
    </source>
</evidence>
<evidence type="ECO:0000256" key="8">
    <source>
        <dbReference type="SAM" id="SignalP"/>
    </source>
</evidence>
<evidence type="ECO:0000256" key="3">
    <source>
        <dbReference type="ARBA" id="ARBA00022670"/>
    </source>
</evidence>
<evidence type="ECO:0000256" key="2">
    <source>
        <dbReference type="ARBA" id="ARBA00007357"/>
    </source>
</evidence>
<evidence type="ECO:0000256" key="7">
    <source>
        <dbReference type="ARBA" id="ARBA00023049"/>
    </source>
</evidence>
<dbReference type="PANTHER" id="PTHR11733:SF167">
    <property type="entry name" value="FI17812P1-RELATED"/>
    <property type="match status" value="1"/>
</dbReference>
<feature type="chain" id="PRO_5047485473" evidence="8">
    <location>
        <begin position="26"/>
        <end position="687"/>
    </location>
</feature>
<keyword evidence="6" id="KW-0862">Zinc</keyword>
<accession>A0ABR6W2G7</accession>
<dbReference type="PROSITE" id="PS51885">
    <property type="entry name" value="NEPRILYSIN"/>
    <property type="match status" value="1"/>
</dbReference>
<keyword evidence="12" id="KW-1185">Reference proteome</keyword>
<feature type="domain" description="Peptidase M13 C-terminal" evidence="9">
    <location>
        <begin position="483"/>
        <end position="684"/>
    </location>
</feature>
<keyword evidence="4" id="KW-0479">Metal-binding</keyword>
<comment type="caution">
    <text evidence="11">The sequence shown here is derived from an EMBL/GenBank/DDBJ whole genome shotgun (WGS) entry which is preliminary data.</text>
</comment>
<keyword evidence="5" id="KW-0378">Hydrolase</keyword>
<dbReference type="InterPro" id="IPR000718">
    <property type="entry name" value="Peptidase_M13"/>
</dbReference>
<sequence length="687" mass="77972">MNHQLTFLSLAALAVGLMTVQPSQATPPRKPAPWLKAAPIKFIDPQNMDQATKPGDNFYQYANGNWLRQNAIPASKTSWGSFNELREKSLDAMKALLEDASKTTTKGRLYQMVGDYYVSGMDSATIDKRGFDPIKPDLARIEKVNNKVDFLNELAYQRTQSNGMLFGFFVAQDRKNVSKYLPQLSQGGTTLPDRDYYLKNDARSQKIRDAYRDNLTKMFALIGEEPTQASQDADVVIRLETTLAKAQMARVEMRDPYKTYNKFAVAEFSKQTPGINWADQLVKFGTKGQDTVLVQNPGFYRSLDSLVSATPIEDLRTYMRWNILKGAAPYLSDAFVKQNFAFSKVLTGQKEQTPRWQRVSGLIDGTLGDLLGQLYVQSYFKPEAKQRMLTLVDNLEASYKEHIKNLDWMSEDTKKKALVKLLAFKRKIGYPDKWKTYEGVTIARNDFYGNVQSAGKWSYNYMVNRLGKPVDKTEWGMTPPTVNAYYSPVNNEIAFPAAILQFPFYDYNADDAVNYGGIGAVIGHEMTHGFDDSGRQYDADGTLRDWWTKTDADNFKQRADQVKEQFFGFKVLDSLKVNGQLTLGENLADLGGLAIAYDAFKKTPQGKSKTKIDGFTPDQRFFLSWAQVWRINVLPETQAQLILTDPHAPGLYRCNGPLSNIDAWYQAFNVQPGDKMYKTKEQRIKVW</sequence>
<dbReference type="PRINTS" id="PR00786">
    <property type="entry name" value="NEPRILYSIN"/>
</dbReference>
<evidence type="ECO:0000259" key="9">
    <source>
        <dbReference type="Pfam" id="PF01431"/>
    </source>
</evidence>
<dbReference type="Gene3D" id="1.10.1380.10">
    <property type="entry name" value="Neutral endopeptidase , domain2"/>
    <property type="match status" value="1"/>
</dbReference>
<evidence type="ECO:0000256" key="5">
    <source>
        <dbReference type="ARBA" id="ARBA00022801"/>
    </source>
</evidence>
<evidence type="ECO:0000313" key="11">
    <source>
        <dbReference type="EMBL" id="MBC3790793.1"/>
    </source>
</evidence>
<dbReference type="Proteomes" id="UP000700732">
    <property type="component" value="Unassembled WGS sequence"/>
</dbReference>
<evidence type="ECO:0000256" key="6">
    <source>
        <dbReference type="ARBA" id="ARBA00022833"/>
    </source>
</evidence>
<proteinExistence type="inferred from homology"/>
<comment type="similarity">
    <text evidence="2">Belongs to the peptidase M13 family.</text>
</comment>
<feature type="domain" description="Peptidase M13 N-terminal" evidence="10">
    <location>
        <begin position="54"/>
        <end position="431"/>
    </location>
</feature>
<evidence type="ECO:0000259" key="10">
    <source>
        <dbReference type="Pfam" id="PF05649"/>
    </source>
</evidence>
<dbReference type="InterPro" id="IPR008753">
    <property type="entry name" value="Peptidase_M13_N"/>
</dbReference>
<dbReference type="InterPro" id="IPR024079">
    <property type="entry name" value="MetalloPept_cat_dom_sf"/>
</dbReference>
<reference evidence="11 12" key="1">
    <citation type="submission" date="2019-06" db="EMBL/GenBank/DDBJ databases">
        <title>Spirosoma utsteinense sp. nov. isolated from Antarctic ice-free soils.</title>
        <authorList>
            <person name="Tahon G."/>
        </authorList>
    </citation>
    <scope>NUCLEOTIDE SEQUENCE [LARGE SCALE GENOMIC DNA]</scope>
    <source>
        <strain evidence="11 12">LMG 31447</strain>
    </source>
</reference>
<dbReference type="Pfam" id="PF01431">
    <property type="entry name" value="Peptidase_M13"/>
    <property type="match status" value="1"/>
</dbReference>
<evidence type="ECO:0000256" key="4">
    <source>
        <dbReference type="ARBA" id="ARBA00022723"/>
    </source>
</evidence>
<organism evidence="11 12">
    <name type="scientific">Spirosoma utsteinense</name>
    <dbReference type="NCBI Taxonomy" id="2585773"/>
    <lineage>
        <taxon>Bacteria</taxon>
        <taxon>Pseudomonadati</taxon>
        <taxon>Bacteroidota</taxon>
        <taxon>Cytophagia</taxon>
        <taxon>Cytophagales</taxon>
        <taxon>Cytophagaceae</taxon>
        <taxon>Spirosoma</taxon>
    </lineage>
</organism>
<keyword evidence="8" id="KW-0732">Signal</keyword>
<dbReference type="InterPro" id="IPR042089">
    <property type="entry name" value="Peptidase_M13_dom_2"/>
</dbReference>
<dbReference type="Gene3D" id="3.40.390.10">
    <property type="entry name" value="Collagenase (Catalytic Domain)"/>
    <property type="match status" value="1"/>
</dbReference>
<dbReference type="EMBL" id="VFIA01000006">
    <property type="protein sequence ID" value="MBC3790793.1"/>
    <property type="molecule type" value="Genomic_DNA"/>
</dbReference>
<comment type="cofactor">
    <cofactor evidence="1">
        <name>Zn(2+)</name>
        <dbReference type="ChEBI" id="CHEBI:29105"/>
    </cofactor>
</comment>
<dbReference type="PANTHER" id="PTHR11733">
    <property type="entry name" value="ZINC METALLOPROTEASE FAMILY M13 NEPRILYSIN-RELATED"/>
    <property type="match status" value="1"/>
</dbReference>
<protein>
    <submittedName>
        <fullName evidence="11">Endopeptidase</fullName>
    </submittedName>
</protein>
<dbReference type="CDD" id="cd08662">
    <property type="entry name" value="M13"/>
    <property type="match status" value="1"/>
</dbReference>
<dbReference type="Pfam" id="PF05649">
    <property type="entry name" value="Peptidase_M13_N"/>
    <property type="match status" value="1"/>
</dbReference>
<keyword evidence="7" id="KW-0482">Metalloprotease</keyword>
<dbReference type="InterPro" id="IPR018497">
    <property type="entry name" value="Peptidase_M13_C"/>
</dbReference>
<keyword evidence="3" id="KW-0645">Protease</keyword>
<name>A0ABR6W2G7_9BACT</name>
<dbReference type="SUPFAM" id="SSF55486">
    <property type="entry name" value="Metalloproteases ('zincins'), catalytic domain"/>
    <property type="match status" value="1"/>
</dbReference>